<organism evidence="1">
    <name type="scientific">marine metagenome</name>
    <dbReference type="NCBI Taxonomy" id="408172"/>
    <lineage>
        <taxon>unclassified sequences</taxon>
        <taxon>metagenomes</taxon>
        <taxon>ecological metagenomes</taxon>
    </lineage>
</organism>
<protein>
    <submittedName>
        <fullName evidence="1">Uncharacterized protein</fullName>
    </submittedName>
</protein>
<gene>
    <name evidence="1" type="ORF">METZ01_LOCUS77121</name>
</gene>
<accession>A0A381UA81</accession>
<evidence type="ECO:0000313" key="1">
    <source>
        <dbReference type="EMBL" id="SVA24267.1"/>
    </source>
</evidence>
<name>A0A381UA81_9ZZZZ</name>
<sequence length="41" mass="4931">MPVQFSYNLYQLYLKYVAYPLGLRHSFPLLLGFLHLVQSYH</sequence>
<feature type="non-terminal residue" evidence="1">
    <location>
        <position position="1"/>
    </location>
</feature>
<dbReference type="EMBL" id="UINC01005902">
    <property type="protein sequence ID" value="SVA24267.1"/>
    <property type="molecule type" value="Genomic_DNA"/>
</dbReference>
<dbReference type="AlphaFoldDB" id="A0A381UA81"/>
<proteinExistence type="predicted"/>
<feature type="non-terminal residue" evidence="1">
    <location>
        <position position="41"/>
    </location>
</feature>
<reference evidence="1" key="1">
    <citation type="submission" date="2018-05" db="EMBL/GenBank/DDBJ databases">
        <authorList>
            <person name="Lanie J.A."/>
            <person name="Ng W.-L."/>
            <person name="Kazmierczak K.M."/>
            <person name="Andrzejewski T.M."/>
            <person name="Davidsen T.M."/>
            <person name="Wayne K.J."/>
            <person name="Tettelin H."/>
            <person name="Glass J.I."/>
            <person name="Rusch D."/>
            <person name="Podicherti R."/>
            <person name="Tsui H.-C.T."/>
            <person name="Winkler M.E."/>
        </authorList>
    </citation>
    <scope>NUCLEOTIDE SEQUENCE</scope>
</reference>